<accession>A0A7W4UK42</accession>
<evidence type="ECO:0000256" key="1">
    <source>
        <dbReference type="ARBA" id="ARBA00004196"/>
    </source>
</evidence>
<dbReference type="GO" id="GO:0030288">
    <property type="term" value="C:outer membrane-bounded periplasmic space"/>
    <property type="evidence" value="ECO:0007669"/>
    <property type="project" value="TreeGrafter"/>
</dbReference>
<feature type="domain" description="Fe/B12 periplasmic-binding" evidence="5">
    <location>
        <begin position="5"/>
        <end position="171"/>
    </location>
</feature>
<keyword evidence="7" id="KW-1185">Reference proteome</keyword>
<evidence type="ECO:0000256" key="3">
    <source>
        <dbReference type="ARBA" id="ARBA00022448"/>
    </source>
</evidence>
<dbReference type="InterPro" id="IPR002491">
    <property type="entry name" value="ABC_transptr_periplasmic_BD"/>
</dbReference>
<gene>
    <name evidence="6" type="ORF">FHX72_000010</name>
</gene>
<dbReference type="Gene3D" id="3.40.50.1980">
    <property type="entry name" value="Nitrogenase molybdenum iron protein domain"/>
    <property type="match status" value="1"/>
</dbReference>
<keyword evidence="3" id="KW-0813">Transport</keyword>
<organism evidence="6 7">
    <name type="scientific">Pseudoclavibacter helvolus</name>
    <dbReference type="NCBI Taxonomy" id="255205"/>
    <lineage>
        <taxon>Bacteria</taxon>
        <taxon>Bacillati</taxon>
        <taxon>Actinomycetota</taxon>
        <taxon>Actinomycetes</taxon>
        <taxon>Micrococcales</taxon>
        <taxon>Microbacteriaceae</taxon>
        <taxon>Pseudoclavibacter</taxon>
    </lineage>
</organism>
<dbReference type="SUPFAM" id="SSF53807">
    <property type="entry name" value="Helical backbone' metal receptor"/>
    <property type="match status" value="1"/>
</dbReference>
<dbReference type="Proteomes" id="UP000545286">
    <property type="component" value="Unassembled WGS sequence"/>
</dbReference>
<dbReference type="AlphaFoldDB" id="A0A7W4UK42"/>
<dbReference type="GO" id="GO:1901678">
    <property type="term" value="P:iron coordination entity transport"/>
    <property type="evidence" value="ECO:0007669"/>
    <property type="project" value="UniProtKB-ARBA"/>
</dbReference>
<dbReference type="EMBL" id="JACHWJ010000001">
    <property type="protein sequence ID" value="MBB2955898.1"/>
    <property type="molecule type" value="Genomic_DNA"/>
</dbReference>
<protein>
    <submittedName>
        <fullName evidence="6">ABC-type Fe2+-enterobactin transport system substrate-binding protein</fullName>
    </submittedName>
</protein>
<comment type="caution">
    <text evidence="6">The sequence shown here is derived from an EMBL/GenBank/DDBJ whole genome shotgun (WGS) entry which is preliminary data.</text>
</comment>
<keyword evidence="4" id="KW-0732">Signal</keyword>
<name>A0A7W4UK42_9MICO</name>
<dbReference type="PANTHER" id="PTHR30532:SF24">
    <property type="entry name" value="FERRIC ENTEROBACTIN-BINDING PERIPLASMIC PROTEIN FEPB"/>
    <property type="match status" value="1"/>
</dbReference>
<comment type="subcellular location">
    <subcellularLocation>
        <location evidence="1">Cell envelope</location>
    </subcellularLocation>
</comment>
<evidence type="ECO:0000313" key="7">
    <source>
        <dbReference type="Proteomes" id="UP000545286"/>
    </source>
</evidence>
<evidence type="ECO:0000313" key="6">
    <source>
        <dbReference type="EMBL" id="MBB2955898.1"/>
    </source>
</evidence>
<dbReference type="PANTHER" id="PTHR30532">
    <property type="entry name" value="IRON III DICITRATE-BINDING PERIPLASMIC PROTEIN"/>
    <property type="match status" value="1"/>
</dbReference>
<evidence type="ECO:0000256" key="2">
    <source>
        <dbReference type="ARBA" id="ARBA00008814"/>
    </source>
</evidence>
<sequence>MQAVESYDRLTEIAPTVIVSNALLTWQDQLGFIADDVLGQTEKEQELLTAYDTKVAEVAEAITVPATPVNYLVLTADGTPYSLPESSALPQTLAAVGFEPAPVIADNPDFEVYGTGDSFELSTEQVSQVFTAPMIFAFSFVDGGADPATLAGDPVYAGLPAFQSGQVHDLPYWAYRADYIRTMDLLDNIQQQFA</sequence>
<dbReference type="Pfam" id="PF01497">
    <property type="entry name" value="Peripla_BP_2"/>
    <property type="match status" value="1"/>
</dbReference>
<proteinExistence type="inferred from homology"/>
<dbReference type="InterPro" id="IPR051313">
    <property type="entry name" value="Bact_iron-sidero_bind"/>
</dbReference>
<evidence type="ECO:0000259" key="5">
    <source>
        <dbReference type="Pfam" id="PF01497"/>
    </source>
</evidence>
<comment type="similarity">
    <text evidence="2">Belongs to the bacterial solute-binding protein 8 family.</text>
</comment>
<evidence type="ECO:0000256" key="4">
    <source>
        <dbReference type="ARBA" id="ARBA00022729"/>
    </source>
</evidence>
<reference evidence="6 7" key="1">
    <citation type="submission" date="2020-08" db="EMBL/GenBank/DDBJ databases">
        <title>Sequencing the genomes of 1000 actinobacteria strains.</title>
        <authorList>
            <person name="Klenk H.-P."/>
        </authorList>
    </citation>
    <scope>NUCLEOTIDE SEQUENCE [LARGE SCALE GENOMIC DNA]</scope>
    <source>
        <strain evidence="6 7">DSM 20419</strain>
    </source>
</reference>